<name>A0A1E1WHE7_PECGO</name>
<protein>
    <recommendedName>
        <fullName evidence="9">trypsin</fullName>
        <ecNumber evidence="9">3.4.21.4</ecNumber>
    </recommendedName>
</protein>
<evidence type="ECO:0000256" key="1">
    <source>
        <dbReference type="ARBA" id="ARBA00007664"/>
    </source>
</evidence>
<evidence type="ECO:0000256" key="2">
    <source>
        <dbReference type="ARBA" id="ARBA00022670"/>
    </source>
</evidence>
<evidence type="ECO:0000256" key="8">
    <source>
        <dbReference type="ARBA" id="ARBA00036320"/>
    </source>
</evidence>
<sequence length="166" mass="18047">MLSLKTTLVLVFWVTLSCSRASRLPDPGNVGIVGGHSISIEKVPFMVSLRLRNGTFHWCGGSIIHAQFILTAAHCIMPNQTYTVVVGTDHLEKGGTLYNVSKIITHEEYSTKTYDFDICLMKLSTPISFGPKVAKIALPGENLHVKRNTILSVTGWGSTGVNSTVS</sequence>
<keyword evidence="2" id="KW-0645">Protease</keyword>
<dbReference type="FunFam" id="2.40.10.10:FF:000073">
    <property type="entry name" value="Trypsin alpha"/>
    <property type="match status" value="1"/>
</dbReference>
<keyword evidence="3" id="KW-0222">Digestion</keyword>
<comment type="similarity">
    <text evidence="1">Belongs to the peptidase S1 family.</text>
</comment>
<dbReference type="OrthoDB" id="10051896at2759"/>
<reference evidence="12" key="1">
    <citation type="submission" date="2015-09" db="EMBL/GenBank/DDBJ databases">
        <title>De novo assembly of Pectinophora gossypiella (Pink Bollworm) gut transcriptome.</title>
        <authorList>
            <person name="Tassone E.E."/>
        </authorList>
    </citation>
    <scope>NUCLEOTIDE SEQUENCE</scope>
</reference>
<dbReference type="AlphaFoldDB" id="A0A1E1WHE7"/>
<accession>A0A1E1WHE7</accession>
<keyword evidence="10" id="KW-0732">Signal</keyword>
<dbReference type="PANTHER" id="PTHR24276">
    <property type="entry name" value="POLYSERASE-RELATED"/>
    <property type="match status" value="1"/>
</dbReference>
<dbReference type="EMBL" id="GDQN01004666">
    <property type="protein sequence ID" value="JAT86388.1"/>
    <property type="molecule type" value="Transcribed_RNA"/>
</dbReference>
<organism evidence="12">
    <name type="scientific">Pectinophora gossypiella</name>
    <name type="common">Cotton pink bollworm</name>
    <name type="synonym">Depressaria gossypiella</name>
    <dbReference type="NCBI Taxonomy" id="13191"/>
    <lineage>
        <taxon>Eukaryota</taxon>
        <taxon>Metazoa</taxon>
        <taxon>Ecdysozoa</taxon>
        <taxon>Arthropoda</taxon>
        <taxon>Hexapoda</taxon>
        <taxon>Insecta</taxon>
        <taxon>Pterygota</taxon>
        <taxon>Neoptera</taxon>
        <taxon>Endopterygota</taxon>
        <taxon>Lepidoptera</taxon>
        <taxon>Glossata</taxon>
        <taxon>Ditrysia</taxon>
        <taxon>Gelechioidea</taxon>
        <taxon>Gelechiidae</taxon>
        <taxon>Apatetrinae</taxon>
        <taxon>Pectinophora</taxon>
    </lineage>
</organism>
<dbReference type="InterPro" id="IPR001254">
    <property type="entry name" value="Trypsin_dom"/>
</dbReference>
<dbReference type="GO" id="GO:0007586">
    <property type="term" value="P:digestion"/>
    <property type="evidence" value="ECO:0007669"/>
    <property type="project" value="UniProtKB-KW"/>
</dbReference>
<evidence type="ECO:0000256" key="5">
    <source>
        <dbReference type="ARBA" id="ARBA00022825"/>
    </source>
</evidence>
<evidence type="ECO:0000256" key="9">
    <source>
        <dbReference type="ARBA" id="ARBA00038868"/>
    </source>
</evidence>
<keyword evidence="7" id="KW-1015">Disulfide bond</keyword>
<dbReference type="Gene3D" id="2.40.10.10">
    <property type="entry name" value="Trypsin-like serine proteases"/>
    <property type="match status" value="1"/>
</dbReference>
<keyword evidence="4" id="KW-0378">Hydrolase</keyword>
<keyword evidence="5" id="KW-0720">Serine protease</keyword>
<feature type="chain" id="PRO_5009115371" description="trypsin" evidence="10">
    <location>
        <begin position="22"/>
        <end position="166"/>
    </location>
</feature>
<dbReference type="SUPFAM" id="SSF50494">
    <property type="entry name" value="Trypsin-like serine proteases"/>
    <property type="match status" value="1"/>
</dbReference>
<dbReference type="EC" id="3.4.21.4" evidence="9"/>
<dbReference type="PANTHER" id="PTHR24276:SF97">
    <property type="entry name" value="GH13245P2-RELATED"/>
    <property type="match status" value="1"/>
</dbReference>
<dbReference type="GO" id="GO:0006508">
    <property type="term" value="P:proteolysis"/>
    <property type="evidence" value="ECO:0007669"/>
    <property type="project" value="UniProtKB-KW"/>
</dbReference>
<evidence type="ECO:0000313" key="12">
    <source>
        <dbReference type="EMBL" id="JAT86388.1"/>
    </source>
</evidence>
<dbReference type="InterPro" id="IPR050430">
    <property type="entry name" value="Peptidase_S1"/>
</dbReference>
<dbReference type="SMART" id="SM00020">
    <property type="entry name" value="Tryp_SPc"/>
    <property type="match status" value="1"/>
</dbReference>
<evidence type="ECO:0000256" key="4">
    <source>
        <dbReference type="ARBA" id="ARBA00022801"/>
    </source>
</evidence>
<dbReference type="InterPro" id="IPR043504">
    <property type="entry name" value="Peptidase_S1_PA_chymotrypsin"/>
</dbReference>
<dbReference type="PRINTS" id="PR00722">
    <property type="entry name" value="CHYMOTRYPSIN"/>
</dbReference>
<dbReference type="PROSITE" id="PS00134">
    <property type="entry name" value="TRYPSIN_HIS"/>
    <property type="match status" value="1"/>
</dbReference>
<feature type="signal peptide" evidence="10">
    <location>
        <begin position="1"/>
        <end position="21"/>
    </location>
</feature>
<evidence type="ECO:0000256" key="10">
    <source>
        <dbReference type="SAM" id="SignalP"/>
    </source>
</evidence>
<dbReference type="PROSITE" id="PS51257">
    <property type="entry name" value="PROKAR_LIPOPROTEIN"/>
    <property type="match status" value="1"/>
</dbReference>
<gene>
    <name evidence="12" type="ORF">g.19615</name>
</gene>
<evidence type="ECO:0000259" key="11">
    <source>
        <dbReference type="PROSITE" id="PS50240"/>
    </source>
</evidence>
<dbReference type="Pfam" id="PF00089">
    <property type="entry name" value="Trypsin"/>
    <property type="match status" value="1"/>
</dbReference>
<dbReference type="GO" id="GO:0004252">
    <property type="term" value="F:serine-type endopeptidase activity"/>
    <property type="evidence" value="ECO:0007669"/>
    <property type="project" value="UniProtKB-EC"/>
</dbReference>
<evidence type="ECO:0000256" key="6">
    <source>
        <dbReference type="ARBA" id="ARBA00023145"/>
    </source>
</evidence>
<dbReference type="CDD" id="cd00190">
    <property type="entry name" value="Tryp_SPc"/>
    <property type="match status" value="1"/>
</dbReference>
<proteinExistence type="inferred from homology"/>
<evidence type="ECO:0000256" key="3">
    <source>
        <dbReference type="ARBA" id="ARBA00022757"/>
    </source>
</evidence>
<dbReference type="PROSITE" id="PS50240">
    <property type="entry name" value="TRYPSIN_DOM"/>
    <property type="match status" value="1"/>
</dbReference>
<comment type="catalytic activity">
    <reaction evidence="8">
        <text>Preferential cleavage: Arg-|-Xaa, Lys-|-Xaa.</text>
        <dbReference type="EC" id="3.4.21.4"/>
    </reaction>
</comment>
<keyword evidence="6" id="KW-0865">Zymogen</keyword>
<dbReference type="InterPro" id="IPR018114">
    <property type="entry name" value="TRYPSIN_HIS"/>
</dbReference>
<feature type="domain" description="Peptidase S1" evidence="11">
    <location>
        <begin position="32"/>
        <end position="166"/>
    </location>
</feature>
<dbReference type="InterPro" id="IPR001314">
    <property type="entry name" value="Peptidase_S1A"/>
</dbReference>
<dbReference type="InterPro" id="IPR009003">
    <property type="entry name" value="Peptidase_S1_PA"/>
</dbReference>
<evidence type="ECO:0000256" key="7">
    <source>
        <dbReference type="ARBA" id="ARBA00023157"/>
    </source>
</evidence>
<feature type="non-terminal residue" evidence="12">
    <location>
        <position position="166"/>
    </location>
</feature>